<proteinExistence type="predicted"/>
<evidence type="ECO:0000313" key="1">
    <source>
        <dbReference type="EMBL" id="KAK9891923.1"/>
    </source>
</evidence>
<gene>
    <name evidence="1" type="ORF">WA026_017407</name>
</gene>
<accession>A0AAW1V9R9</accession>
<comment type="caution">
    <text evidence="1">The sequence shown here is derived from an EMBL/GenBank/DDBJ whole genome shotgun (WGS) entry which is preliminary data.</text>
</comment>
<keyword evidence="2" id="KW-1185">Reference proteome</keyword>
<dbReference type="EMBL" id="JARQZJ010000131">
    <property type="protein sequence ID" value="KAK9891923.1"/>
    <property type="molecule type" value="Genomic_DNA"/>
</dbReference>
<dbReference type="AlphaFoldDB" id="A0AAW1V9R9"/>
<dbReference type="Proteomes" id="UP001431783">
    <property type="component" value="Unassembled WGS sequence"/>
</dbReference>
<protein>
    <submittedName>
        <fullName evidence="1">Uncharacterized protein</fullName>
    </submittedName>
</protein>
<sequence length="78" mass="9333">MGYQINKSIFLSHDLTMENRELMKKAQNFKKENGYKYLCMNDGKKLITQEDKQEVKQDNSRVMLVEEEDDLKNQLLFL</sequence>
<name>A0AAW1V9R9_9CUCU</name>
<reference evidence="1 2" key="1">
    <citation type="submission" date="2023-03" db="EMBL/GenBank/DDBJ databases">
        <title>Genome insight into feeding habits of ladybird beetles.</title>
        <authorList>
            <person name="Li H.-S."/>
            <person name="Huang Y.-H."/>
            <person name="Pang H."/>
        </authorList>
    </citation>
    <scope>NUCLEOTIDE SEQUENCE [LARGE SCALE GENOMIC DNA]</scope>
    <source>
        <strain evidence="1">SYSU_2023b</strain>
        <tissue evidence="1">Whole body</tissue>
    </source>
</reference>
<evidence type="ECO:0000313" key="2">
    <source>
        <dbReference type="Proteomes" id="UP001431783"/>
    </source>
</evidence>
<organism evidence="1 2">
    <name type="scientific">Henosepilachna vigintioctopunctata</name>
    <dbReference type="NCBI Taxonomy" id="420089"/>
    <lineage>
        <taxon>Eukaryota</taxon>
        <taxon>Metazoa</taxon>
        <taxon>Ecdysozoa</taxon>
        <taxon>Arthropoda</taxon>
        <taxon>Hexapoda</taxon>
        <taxon>Insecta</taxon>
        <taxon>Pterygota</taxon>
        <taxon>Neoptera</taxon>
        <taxon>Endopterygota</taxon>
        <taxon>Coleoptera</taxon>
        <taxon>Polyphaga</taxon>
        <taxon>Cucujiformia</taxon>
        <taxon>Coccinelloidea</taxon>
        <taxon>Coccinellidae</taxon>
        <taxon>Epilachninae</taxon>
        <taxon>Epilachnini</taxon>
        <taxon>Henosepilachna</taxon>
    </lineage>
</organism>